<proteinExistence type="predicted"/>
<sequence length="322" mass="35968">MSGIDFINLGNTLGALLVGFLFALMLYGCSVAQVLYYVWKYPEDRWMLKLLVAMLWLEQLLTARKIVWHYLVAGHEGSLELAKLYSTAVVTTQAEYALALLYLHHLETLVRGVQGYIYDSDHRVSSALTFAGPDSRHVLLLINSECALPAVIRLHGDAHWPVTVTGFVNVNEALHNFSFPNIFSAAKSTATLQVSSASLTDICITIASTHALSRHNTGFMGTRDLIHNLQVLVINRGVLTTLIQTIQMIIYISLPKNVLYWVLLQLPGSKIYVNSLLAVLNARHHLRRNGVTYISNAFKDSAVEIDRIELQAIPVVRPRSFE</sequence>
<protein>
    <recommendedName>
        <fullName evidence="2">DUF6534 domain-containing protein</fullName>
    </recommendedName>
</protein>
<dbReference type="Pfam" id="PF20152">
    <property type="entry name" value="DUF6534"/>
    <property type="match status" value="1"/>
</dbReference>
<name>A0A165BN98_9APHY</name>
<evidence type="ECO:0000259" key="2">
    <source>
        <dbReference type="Pfam" id="PF20152"/>
    </source>
</evidence>
<dbReference type="STRING" id="1314785.A0A165BN98"/>
<dbReference type="AlphaFoldDB" id="A0A165BN98"/>
<accession>A0A165BN98</accession>
<dbReference type="Proteomes" id="UP000076871">
    <property type="component" value="Unassembled WGS sequence"/>
</dbReference>
<evidence type="ECO:0000313" key="3">
    <source>
        <dbReference type="EMBL" id="KZT01351.1"/>
    </source>
</evidence>
<feature type="transmembrane region" description="Helical" evidence="1">
    <location>
        <begin position="233"/>
        <end position="252"/>
    </location>
</feature>
<feature type="transmembrane region" description="Helical" evidence="1">
    <location>
        <begin position="258"/>
        <end position="280"/>
    </location>
</feature>
<organism evidence="3 4">
    <name type="scientific">Laetiporus sulphureus 93-53</name>
    <dbReference type="NCBI Taxonomy" id="1314785"/>
    <lineage>
        <taxon>Eukaryota</taxon>
        <taxon>Fungi</taxon>
        <taxon>Dikarya</taxon>
        <taxon>Basidiomycota</taxon>
        <taxon>Agaricomycotina</taxon>
        <taxon>Agaricomycetes</taxon>
        <taxon>Polyporales</taxon>
        <taxon>Laetiporus</taxon>
    </lineage>
</organism>
<gene>
    <name evidence="3" type="ORF">LAESUDRAFT_752728</name>
</gene>
<evidence type="ECO:0000313" key="4">
    <source>
        <dbReference type="Proteomes" id="UP000076871"/>
    </source>
</evidence>
<feature type="domain" description="DUF6534" evidence="2">
    <location>
        <begin position="198"/>
        <end position="285"/>
    </location>
</feature>
<evidence type="ECO:0000256" key="1">
    <source>
        <dbReference type="SAM" id="Phobius"/>
    </source>
</evidence>
<dbReference type="EMBL" id="KV427666">
    <property type="protein sequence ID" value="KZT01351.1"/>
    <property type="molecule type" value="Genomic_DNA"/>
</dbReference>
<reference evidence="3 4" key="1">
    <citation type="journal article" date="2016" name="Mol. Biol. Evol.">
        <title>Comparative Genomics of Early-Diverging Mushroom-Forming Fungi Provides Insights into the Origins of Lignocellulose Decay Capabilities.</title>
        <authorList>
            <person name="Nagy L.G."/>
            <person name="Riley R."/>
            <person name="Tritt A."/>
            <person name="Adam C."/>
            <person name="Daum C."/>
            <person name="Floudas D."/>
            <person name="Sun H."/>
            <person name="Yadav J.S."/>
            <person name="Pangilinan J."/>
            <person name="Larsson K.H."/>
            <person name="Matsuura K."/>
            <person name="Barry K."/>
            <person name="Labutti K."/>
            <person name="Kuo R."/>
            <person name="Ohm R.A."/>
            <person name="Bhattacharya S.S."/>
            <person name="Shirouzu T."/>
            <person name="Yoshinaga Y."/>
            <person name="Martin F.M."/>
            <person name="Grigoriev I.V."/>
            <person name="Hibbett D.S."/>
        </authorList>
    </citation>
    <scope>NUCLEOTIDE SEQUENCE [LARGE SCALE GENOMIC DNA]</scope>
    <source>
        <strain evidence="3 4">93-53</strain>
    </source>
</reference>
<dbReference type="OrthoDB" id="3046149at2759"/>
<keyword evidence="4" id="KW-1185">Reference proteome</keyword>
<keyword evidence="1" id="KW-1133">Transmembrane helix</keyword>
<dbReference type="PANTHER" id="PTHR40465:SF1">
    <property type="entry name" value="DUF6534 DOMAIN-CONTAINING PROTEIN"/>
    <property type="match status" value="1"/>
</dbReference>
<keyword evidence="1" id="KW-0812">Transmembrane</keyword>
<keyword evidence="1" id="KW-0472">Membrane</keyword>
<dbReference type="InParanoid" id="A0A165BN98"/>
<dbReference type="InterPro" id="IPR045339">
    <property type="entry name" value="DUF6534"/>
</dbReference>
<dbReference type="PANTHER" id="PTHR40465">
    <property type="entry name" value="CHROMOSOME 1, WHOLE GENOME SHOTGUN SEQUENCE"/>
    <property type="match status" value="1"/>
</dbReference>
<dbReference type="RefSeq" id="XP_040759091.1">
    <property type="nucleotide sequence ID" value="XM_040911741.1"/>
</dbReference>
<feature type="transmembrane region" description="Helical" evidence="1">
    <location>
        <begin position="12"/>
        <end position="39"/>
    </location>
</feature>
<dbReference type="GeneID" id="63828769"/>